<organism evidence="1 2">
    <name type="scientific">Terribacillus halophilus</name>
    <dbReference type="NCBI Taxonomy" id="361279"/>
    <lineage>
        <taxon>Bacteria</taxon>
        <taxon>Bacillati</taxon>
        <taxon>Bacillota</taxon>
        <taxon>Bacilli</taxon>
        <taxon>Bacillales</taxon>
        <taxon>Bacillaceae</taxon>
        <taxon>Terribacillus</taxon>
    </lineage>
</organism>
<dbReference type="Gene3D" id="1.10.287.760">
    <property type="entry name" value="YqgQ-like"/>
    <property type="match status" value="1"/>
</dbReference>
<dbReference type="SUPFAM" id="SSF158379">
    <property type="entry name" value="YqgQ-like"/>
    <property type="match status" value="1"/>
</dbReference>
<dbReference type="EMBL" id="FMZB01000013">
    <property type="protein sequence ID" value="SDD53535.1"/>
    <property type="molecule type" value="Genomic_DNA"/>
</dbReference>
<gene>
    <name evidence="1" type="ORF">SAMN05421663_1136</name>
</gene>
<protein>
    <submittedName>
        <fullName evidence="1">Uncharacterized protein YqgQ</fullName>
    </submittedName>
</protein>
<dbReference type="Proteomes" id="UP000198666">
    <property type="component" value="Unassembled WGS sequence"/>
</dbReference>
<keyword evidence="2" id="KW-1185">Reference proteome</keyword>
<dbReference type="RefSeq" id="WP_093728469.1">
    <property type="nucleotide sequence ID" value="NZ_FMZB01000013.1"/>
</dbReference>
<dbReference type="Pfam" id="PF06014">
    <property type="entry name" value="YqgQ-like"/>
    <property type="match status" value="1"/>
</dbReference>
<proteinExistence type="predicted"/>
<dbReference type="OrthoDB" id="2361671at2"/>
<name>A0A1G6VKW1_9BACI</name>
<reference evidence="2" key="1">
    <citation type="submission" date="2016-10" db="EMBL/GenBank/DDBJ databases">
        <authorList>
            <person name="Varghese N."/>
            <person name="Submissions S."/>
        </authorList>
    </citation>
    <scope>NUCLEOTIDE SEQUENCE [LARGE SCALE GENOMIC DNA]</scope>
    <source>
        <strain evidence="2">DSM 21620</strain>
    </source>
</reference>
<dbReference type="AlphaFoldDB" id="A0A1G6VKW1"/>
<dbReference type="InterPro" id="IPR023164">
    <property type="entry name" value="YqgQ-like_sf"/>
</dbReference>
<dbReference type="InterPro" id="IPR009256">
    <property type="entry name" value="YqgQ-like"/>
</dbReference>
<dbReference type="STRING" id="361279.SAMN05421663_1136"/>
<evidence type="ECO:0000313" key="1">
    <source>
        <dbReference type="EMBL" id="SDD53535.1"/>
    </source>
</evidence>
<sequence>MKTVYDVMQLLKSYGIFVYIGDRKLDLSMMQEELRELYDNKLLSLKEYGQANVILKKEISALSDSREGAGNNE</sequence>
<accession>A0A1G6VKW1</accession>
<evidence type="ECO:0000313" key="2">
    <source>
        <dbReference type="Proteomes" id="UP000198666"/>
    </source>
</evidence>